<reference evidence="4 5" key="1">
    <citation type="journal article" date="2016" name="Mol. Biol. Evol.">
        <title>Genome-Wide Survey of Gut Fungi (Harpellales) Reveals the First Horizontally Transferred Ubiquitin Gene from a Mosquito Host.</title>
        <authorList>
            <person name="Wang Y."/>
            <person name="White M.M."/>
            <person name="Kvist S."/>
            <person name="Moncalvo J.M."/>
        </authorList>
    </citation>
    <scope>NUCLEOTIDE SEQUENCE [LARGE SCALE GENOMIC DNA]</scope>
    <source>
        <strain evidence="4 5">ALG-7-W6</strain>
    </source>
</reference>
<proteinExistence type="predicted"/>
<comment type="caution">
    <text evidence="4">The sequence shown here is derived from an EMBL/GenBank/DDBJ whole genome shotgun (WGS) entry which is preliminary data.</text>
</comment>
<accession>A0A1R0GMV7</accession>
<keyword evidence="2" id="KW-0539">Nucleus</keyword>
<dbReference type="GO" id="GO:0003677">
    <property type="term" value="F:DNA binding"/>
    <property type="evidence" value="ECO:0007669"/>
    <property type="project" value="InterPro"/>
</dbReference>
<comment type="subcellular location">
    <subcellularLocation>
        <location evidence="1">Nucleus</location>
    </subcellularLocation>
</comment>
<dbReference type="Pfam" id="PF04931">
    <property type="entry name" value="DNA_pol_phi"/>
    <property type="match status" value="1"/>
</dbReference>
<dbReference type="InterPro" id="IPR007015">
    <property type="entry name" value="DNA_pol_V/MYBBP1A"/>
</dbReference>
<dbReference type="GO" id="GO:0006355">
    <property type="term" value="P:regulation of DNA-templated transcription"/>
    <property type="evidence" value="ECO:0007669"/>
    <property type="project" value="InterPro"/>
</dbReference>
<protein>
    <submittedName>
        <fullName evidence="4">DNA polymerase V</fullName>
    </submittedName>
</protein>
<dbReference type="PANTHER" id="PTHR13213:SF2">
    <property type="entry name" value="MYB-BINDING PROTEIN 1A"/>
    <property type="match status" value="1"/>
</dbReference>
<gene>
    <name evidence="4" type="ORF">AYI68_g7724</name>
</gene>
<name>A0A1R0GMV7_9FUNG</name>
<feature type="region of interest" description="Disordered" evidence="3">
    <location>
        <begin position="815"/>
        <end position="839"/>
    </location>
</feature>
<sequence length="1233" mass="138040">MSSTLEYYWDLADLNPEKRIKAARQLLHALINFQKAFELQASANNSDDAPNPLPKEAKKESDLELLCAPDVGYALKRLIKGLTSSRDAARQGFSMVLSELLAQTPVITTQLVLSILFKVSEIKSSMTGQEQKDMWFGRLFTFLSLATSGVLSKSTTTNEDLSKIVDQLVEMSNIKPWLREASYNTLCRIVQSVDSEVLSSFLIPYIMDNVVGGDDIDSPDKLKLVLLLIKLCPEYPWSSTLKSWDSGSIYSYKNLNKLAKILSENSADSPDSSVYHHPSVHSVWHEIIDDYFPTNSEIKSPALNVSSDSSPLSFMDIWDAVVDKSYFSPNSSITRKFWGFQLAEIAIVKVSPDTVPMLLTKNLFYTLMNMSRIKKSNLHNVSKNLLQSLTTRAESDKIISLALVEKLTGPGSVRNFDKVTRSNTVSNLMANLTPESLISYVNHLEFLVLNPNKLSLESQSTNDSASSSPETVRKNRIWALDQIMKILNNAELPRSKKLFDNSIQFFVTNSLSFAVDKSSETQPLLDLEIIKALSERLISLFGILTKLPMGFEKLKDFKVGDKELRLLGSTSDGDLWISKILNEISSVENSCLKKSKSSPQMTLLYSQSKPEIKKRKEIVQRINLLLNPKAVRGSTGDEHDLNKKSRSIGELLCLLYIQSLVTESITSDLLKTGEDVDESLFSLQNEDLPELAKSIDELMVCADHIFNKKKASEQETHIPEEVLLDLLVSLLTRKNSVLRNVINSVFSVISSNISTTGLDILFDTIKSQNQNVQILEDSEDELDEIIENDSSKTKDDGFLEVDSLLEDRLKSALGDHLANNNDEGDDNEMEDDDSSDEELLNDEQMEEFDEKLSAIFKIKNQEKKEKAEGEQSVIDFKLRVLDLYSLYIKKQSKSGNPLIFKVISQLIPLAHRFTISTKNANLYSKIRTCVLSLKRPDIEVFINGDDESQIKQLVESAISSLQTVFSTAKKSNEKTELETYTFACTFISKILASLSSKLGASSNPKLVEQGTNARLGLEKIYFDAAKDFFERKNSKLQYSFFSPLITQFKTESSSFLPFNVAEIISRYSDPSAVANGFRLAEAYQYYGDLVKCNISEFKKHLNEGNEGIMRVDDWLVKLSENLVKCVDVYNSSIGTKSPSTEEEKSANGTKSVAIPQQRLVSILKSFYLVLKGLKHSLPPNTDLLEYKKSSETGAGFNKASAVTNGIQVPDLAPIYQSIKSLIENTKAQAGKWI</sequence>
<dbReference type="AlphaFoldDB" id="A0A1R0GMV7"/>
<dbReference type="OrthoDB" id="342531at2759"/>
<dbReference type="EMBL" id="LSSL01006934">
    <property type="protein sequence ID" value="OLY78231.1"/>
    <property type="molecule type" value="Genomic_DNA"/>
</dbReference>
<keyword evidence="5" id="KW-1185">Reference proteome</keyword>
<evidence type="ECO:0000313" key="4">
    <source>
        <dbReference type="EMBL" id="OLY78231.1"/>
    </source>
</evidence>
<feature type="compositionally biased region" description="Acidic residues" evidence="3">
    <location>
        <begin position="822"/>
        <end position="839"/>
    </location>
</feature>
<evidence type="ECO:0000256" key="1">
    <source>
        <dbReference type="ARBA" id="ARBA00004123"/>
    </source>
</evidence>
<dbReference type="PANTHER" id="PTHR13213">
    <property type="entry name" value="MYB-BINDING PROTEIN 1A FAMILY MEMBER"/>
    <property type="match status" value="1"/>
</dbReference>
<evidence type="ECO:0000256" key="3">
    <source>
        <dbReference type="SAM" id="MobiDB-lite"/>
    </source>
</evidence>
<dbReference type="GO" id="GO:0005730">
    <property type="term" value="C:nucleolus"/>
    <property type="evidence" value="ECO:0007669"/>
    <property type="project" value="InterPro"/>
</dbReference>
<organism evidence="4 5">
    <name type="scientific">Smittium mucronatum</name>
    <dbReference type="NCBI Taxonomy" id="133383"/>
    <lineage>
        <taxon>Eukaryota</taxon>
        <taxon>Fungi</taxon>
        <taxon>Fungi incertae sedis</taxon>
        <taxon>Zoopagomycota</taxon>
        <taxon>Kickxellomycotina</taxon>
        <taxon>Harpellomycetes</taxon>
        <taxon>Harpellales</taxon>
        <taxon>Legeriomycetaceae</taxon>
        <taxon>Smittium</taxon>
    </lineage>
</organism>
<dbReference type="STRING" id="133383.A0A1R0GMV7"/>
<dbReference type="Proteomes" id="UP000187455">
    <property type="component" value="Unassembled WGS sequence"/>
</dbReference>
<evidence type="ECO:0000313" key="5">
    <source>
        <dbReference type="Proteomes" id="UP000187455"/>
    </source>
</evidence>
<evidence type="ECO:0000256" key="2">
    <source>
        <dbReference type="ARBA" id="ARBA00023242"/>
    </source>
</evidence>